<sequence length="199" mass="20703">MTALSSRAAPGAFTALGLAFAAAVALTAPLPAQAQKLVPAQSEIGFVTRQMGVPVDGRFRKFDAQIAFDPKKPEAAKIAFTIDLGSAAIGTAETEAELAKPDWFNLKAFPQAGFQSTAVKALGGGRYEVAGTLTIKGAKQDVVVPVTLAPAGSNATATGSFTLKRLDFRIGEGDWKDTSLVANEVQVRFKLALSGLPPQ</sequence>
<evidence type="ECO:0000313" key="3">
    <source>
        <dbReference type="EMBL" id="GAP36493.1"/>
    </source>
</evidence>
<dbReference type="PANTHER" id="PTHR34406:SF1">
    <property type="entry name" value="PROTEIN YCEI"/>
    <property type="match status" value="1"/>
</dbReference>
<dbReference type="InterPro" id="IPR007372">
    <property type="entry name" value="Lipid/polyisoprenoid-bd_YceI"/>
</dbReference>
<dbReference type="SUPFAM" id="SSF101874">
    <property type="entry name" value="YceI-like"/>
    <property type="match status" value="1"/>
</dbReference>
<dbReference type="AlphaFoldDB" id="A0A0K8P1J3"/>
<feature type="domain" description="Lipid/polyisoprenoid-binding YceI-like" evidence="2">
    <location>
        <begin position="34"/>
        <end position="194"/>
    </location>
</feature>
<keyword evidence="4" id="KW-1185">Reference proteome</keyword>
<dbReference type="OrthoDB" id="1247465at2"/>
<dbReference type="STRING" id="1547922.ISF6_2333"/>
<feature type="chain" id="PRO_5005513637" evidence="1">
    <location>
        <begin position="35"/>
        <end position="199"/>
    </location>
</feature>
<dbReference type="Gene3D" id="2.40.128.110">
    <property type="entry name" value="Lipid/polyisoprenoid-binding, YceI-like"/>
    <property type="match status" value="1"/>
</dbReference>
<dbReference type="InterPro" id="IPR036761">
    <property type="entry name" value="TTHA0802/YceI-like_sf"/>
</dbReference>
<feature type="signal peptide" evidence="1">
    <location>
        <begin position="1"/>
        <end position="34"/>
    </location>
</feature>
<name>A0A0K8P1J3_PISS1</name>
<protein>
    <submittedName>
        <fullName evidence="3">Putative signal peptide protein</fullName>
    </submittedName>
</protein>
<dbReference type="Pfam" id="PF04264">
    <property type="entry name" value="YceI"/>
    <property type="match status" value="1"/>
</dbReference>
<organism evidence="3 4">
    <name type="scientific">Piscinibacter sakaiensis</name>
    <name type="common">Ideonella sakaiensis</name>
    <dbReference type="NCBI Taxonomy" id="1547922"/>
    <lineage>
        <taxon>Bacteria</taxon>
        <taxon>Pseudomonadati</taxon>
        <taxon>Pseudomonadota</taxon>
        <taxon>Betaproteobacteria</taxon>
        <taxon>Burkholderiales</taxon>
        <taxon>Sphaerotilaceae</taxon>
        <taxon>Piscinibacter</taxon>
    </lineage>
</organism>
<dbReference type="SMART" id="SM00867">
    <property type="entry name" value="YceI"/>
    <property type="match status" value="1"/>
</dbReference>
<dbReference type="Proteomes" id="UP000037660">
    <property type="component" value="Unassembled WGS sequence"/>
</dbReference>
<dbReference type="PANTHER" id="PTHR34406">
    <property type="entry name" value="PROTEIN YCEI"/>
    <property type="match status" value="1"/>
</dbReference>
<accession>A0A0K8P1J3</accession>
<evidence type="ECO:0000259" key="2">
    <source>
        <dbReference type="SMART" id="SM00867"/>
    </source>
</evidence>
<comment type="caution">
    <text evidence="3">The sequence shown here is derived from an EMBL/GenBank/DDBJ whole genome shotgun (WGS) entry which is preliminary data.</text>
</comment>
<evidence type="ECO:0000256" key="1">
    <source>
        <dbReference type="SAM" id="SignalP"/>
    </source>
</evidence>
<reference evidence="4" key="1">
    <citation type="submission" date="2015-07" db="EMBL/GenBank/DDBJ databases">
        <title>Discovery of a poly(ethylene terephthalate assimilation.</title>
        <authorList>
            <person name="Yoshida S."/>
            <person name="Hiraga K."/>
            <person name="Takehana T."/>
            <person name="Taniguchi I."/>
            <person name="Yamaji H."/>
            <person name="Maeda Y."/>
            <person name="Toyohara K."/>
            <person name="Miyamoto K."/>
            <person name="Kimura Y."/>
            <person name="Oda K."/>
        </authorList>
    </citation>
    <scope>NUCLEOTIDE SEQUENCE [LARGE SCALE GENOMIC DNA]</scope>
    <source>
        <strain evidence="4">NBRC 110686 / TISTR 2288 / 201-F6</strain>
    </source>
</reference>
<dbReference type="RefSeq" id="WP_054020482.1">
    <property type="nucleotide sequence ID" value="NZ_BBYR01000036.1"/>
</dbReference>
<evidence type="ECO:0000313" key="4">
    <source>
        <dbReference type="Proteomes" id="UP000037660"/>
    </source>
</evidence>
<keyword evidence="1" id="KW-0732">Signal</keyword>
<reference evidence="3 4" key="2">
    <citation type="journal article" date="2016" name="Science">
        <title>A bacterium that degrades and assimilates poly(ethylene terephthalate).</title>
        <authorList>
            <person name="Yoshida S."/>
            <person name="Hiraga K."/>
            <person name="Takehana T."/>
            <person name="Taniguchi I."/>
            <person name="Yamaji H."/>
            <person name="Maeda Y."/>
            <person name="Toyohara K."/>
            <person name="Miyamoto K."/>
            <person name="Kimura Y."/>
            <person name="Oda K."/>
        </authorList>
    </citation>
    <scope>NUCLEOTIDE SEQUENCE [LARGE SCALE GENOMIC DNA]</scope>
    <source>
        <strain evidence="4">NBRC 110686 / TISTR 2288 / 201-F6</strain>
    </source>
</reference>
<proteinExistence type="predicted"/>
<dbReference type="EMBL" id="BBYR01000036">
    <property type="protein sequence ID" value="GAP36493.1"/>
    <property type="molecule type" value="Genomic_DNA"/>
</dbReference>
<gene>
    <name evidence="3" type="ORF">ISF6_2333</name>
</gene>